<organism evidence="1">
    <name type="scientific">marine metagenome</name>
    <dbReference type="NCBI Taxonomy" id="408172"/>
    <lineage>
        <taxon>unclassified sequences</taxon>
        <taxon>metagenomes</taxon>
        <taxon>ecological metagenomes</taxon>
    </lineage>
</organism>
<name>A0A383EIL1_9ZZZZ</name>
<proteinExistence type="predicted"/>
<reference evidence="1" key="1">
    <citation type="submission" date="2018-05" db="EMBL/GenBank/DDBJ databases">
        <authorList>
            <person name="Lanie J.A."/>
            <person name="Ng W.-L."/>
            <person name="Kazmierczak K.M."/>
            <person name="Andrzejewski T.M."/>
            <person name="Davidsen T.M."/>
            <person name="Wayne K.J."/>
            <person name="Tettelin H."/>
            <person name="Glass J.I."/>
            <person name="Rusch D."/>
            <person name="Podicherti R."/>
            <person name="Tsui H.-C.T."/>
            <person name="Winkler M.E."/>
        </authorList>
    </citation>
    <scope>NUCLEOTIDE SEQUENCE</scope>
</reference>
<dbReference type="PANTHER" id="PTHR20953:SF3">
    <property type="entry name" value="P-LOOP CONTAINING NUCLEOSIDE TRIPHOSPHATE HYDROLASES SUPERFAMILY PROTEIN"/>
    <property type="match status" value="1"/>
</dbReference>
<accession>A0A383EIL1</accession>
<protein>
    <submittedName>
        <fullName evidence="1">Uncharacterized protein</fullName>
    </submittedName>
</protein>
<feature type="non-terminal residue" evidence="1">
    <location>
        <position position="1"/>
    </location>
</feature>
<feature type="non-terminal residue" evidence="1">
    <location>
        <position position="84"/>
    </location>
</feature>
<evidence type="ECO:0000313" key="1">
    <source>
        <dbReference type="EMBL" id="SVE56454.1"/>
    </source>
</evidence>
<dbReference type="PANTHER" id="PTHR20953">
    <property type="entry name" value="KINASE-RELATED"/>
    <property type="match status" value="1"/>
</dbReference>
<sequence length="84" mass="9390">MIDRTHTDTAALIQKLPPHISNLLVKGDQDQAELLEIILDLGRQPEARFLTKTMSLSVEEVSEKDIQHVIQRVGDFGVDNRAGI</sequence>
<dbReference type="EMBL" id="UINC01226108">
    <property type="protein sequence ID" value="SVE56454.1"/>
    <property type="molecule type" value="Genomic_DNA"/>
</dbReference>
<dbReference type="AlphaFoldDB" id="A0A383EIL1"/>
<gene>
    <name evidence="1" type="ORF">METZ01_LOCUS509308</name>
</gene>